<keyword evidence="2" id="KW-0812">Transmembrane</keyword>
<evidence type="ECO:0000313" key="3">
    <source>
        <dbReference type="EMBL" id="TKJ44262.1"/>
    </source>
</evidence>
<feature type="compositionally biased region" description="Basic and acidic residues" evidence="1">
    <location>
        <begin position="64"/>
        <end position="78"/>
    </location>
</feature>
<keyword evidence="2" id="KW-1133">Transmembrane helix</keyword>
<feature type="transmembrane region" description="Helical" evidence="2">
    <location>
        <begin position="154"/>
        <end position="174"/>
    </location>
</feature>
<protein>
    <submittedName>
        <fullName evidence="3">Uncharacterized protein</fullName>
    </submittedName>
</protein>
<reference evidence="3 4" key="1">
    <citation type="submission" date="2017-06" db="EMBL/GenBank/DDBJ databases">
        <title>Novel microbial phyla capable of carbon fixation and sulfur reduction in deep-sea sediments.</title>
        <authorList>
            <person name="Huang J."/>
            <person name="Baker B."/>
            <person name="Wang Y."/>
        </authorList>
    </citation>
    <scope>NUCLEOTIDE SEQUENCE [LARGE SCALE GENOMIC DNA]</scope>
    <source>
        <strain evidence="3">B3_TA06</strain>
    </source>
</reference>
<feature type="region of interest" description="Disordered" evidence="1">
    <location>
        <begin position="64"/>
        <end position="108"/>
    </location>
</feature>
<dbReference type="Proteomes" id="UP000317778">
    <property type="component" value="Unassembled WGS sequence"/>
</dbReference>
<proteinExistence type="predicted"/>
<gene>
    <name evidence="3" type="ORF">CEE36_00540</name>
</gene>
<name>A0A532VAU7_UNCT6</name>
<evidence type="ECO:0000256" key="1">
    <source>
        <dbReference type="SAM" id="MobiDB-lite"/>
    </source>
</evidence>
<evidence type="ECO:0000256" key="2">
    <source>
        <dbReference type="SAM" id="Phobius"/>
    </source>
</evidence>
<keyword evidence="2" id="KW-0472">Membrane</keyword>
<feature type="compositionally biased region" description="Low complexity" evidence="1">
    <location>
        <begin position="93"/>
        <end position="108"/>
    </location>
</feature>
<dbReference type="EMBL" id="NJBO01000001">
    <property type="protein sequence ID" value="TKJ44262.1"/>
    <property type="molecule type" value="Genomic_DNA"/>
</dbReference>
<sequence length="175" mass="20031">MSDEATTCPKCGSDELVDWGTNLRMCRRCHEVFLLTQEEIEDKEESLQTASERAERFLESLRADREKAKKGYETEKELTSVSDEELEKRLETPSEPSTQTETLQEVTVEPEASATHEFEEFYANLKVEQARQAETHAAKPEIQVQKKKSSARKAIVWVVVAVLIWLVLVIICSLR</sequence>
<organism evidence="3 4">
    <name type="scientific">candidate division TA06 bacterium B3_TA06</name>
    <dbReference type="NCBI Taxonomy" id="2012487"/>
    <lineage>
        <taxon>Bacteria</taxon>
        <taxon>Bacteria division TA06</taxon>
    </lineage>
</organism>
<evidence type="ECO:0000313" key="4">
    <source>
        <dbReference type="Proteomes" id="UP000317778"/>
    </source>
</evidence>
<comment type="caution">
    <text evidence="3">The sequence shown here is derived from an EMBL/GenBank/DDBJ whole genome shotgun (WGS) entry which is preliminary data.</text>
</comment>
<dbReference type="AlphaFoldDB" id="A0A532VAU7"/>
<accession>A0A532VAU7</accession>